<dbReference type="Gene3D" id="3.40.50.720">
    <property type="entry name" value="NAD(P)-binding Rossmann-like Domain"/>
    <property type="match status" value="2"/>
</dbReference>
<dbReference type="Proteomes" id="UP000533476">
    <property type="component" value="Unassembled WGS sequence"/>
</dbReference>
<evidence type="ECO:0000259" key="3">
    <source>
        <dbReference type="Pfam" id="PF02719"/>
    </source>
</evidence>
<dbReference type="CDD" id="cd05237">
    <property type="entry name" value="UDP_invert_4-6DH_SDR_e"/>
    <property type="match status" value="1"/>
</dbReference>
<dbReference type="InterPro" id="IPR036291">
    <property type="entry name" value="NAD(P)-bd_dom_sf"/>
</dbReference>
<evidence type="ECO:0000256" key="1">
    <source>
        <dbReference type="ARBA" id="ARBA00007430"/>
    </source>
</evidence>
<comment type="caution">
    <text evidence="4">The sequence shown here is derived from an EMBL/GenBank/DDBJ whole genome shotgun (WGS) entry which is preliminary data.</text>
</comment>
<dbReference type="InterPro" id="IPR051203">
    <property type="entry name" value="Polysaccharide_Synthase-Rel"/>
</dbReference>
<dbReference type="Pfam" id="PF13727">
    <property type="entry name" value="CoA_binding_3"/>
    <property type="match status" value="1"/>
</dbReference>
<feature type="transmembrane region" description="Helical" evidence="2">
    <location>
        <begin position="80"/>
        <end position="105"/>
    </location>
</feature>
<dbReference type="EMBL" id="JABBVZ010000025">
    <property type="protein sequence ID" value="NMP22545.1"/>
    <property type="molecule type" value="Genomic_DNA"/>
</dbReference>
<dbReference type="InterPro" id="IPR003869">
    <property type="entry name" value="Polysac_CapD-like"/>
</dbReference>
<name>A0A7Y0L508_9FIRM</name>
<dbReference type="SUPFAM" id="SSF51735">
    <property type="entry name" value="NAD(P)-binding Rossmann-fold domains"/>
    <property type="match status" value="2"/>
</dbReference>
<dbReference type="RefSeq" id="WP_169098968.1">
    <property type="nucleotide sequence ID" value="NZ_JABBVZ010000025.1"/>
</dbReference>
<comment type="similarity">
    <text evidence="1">Belongs to the polysaccharide synthase family.</text>
</comment>
<proteinExistence type="inferred from homology"/>
<protein>
    <submittedName>
        <fullName evidence="4">Polysaccharide biosynthesis protein</fullName>
    </submittedName>
</protein>
<feature type="transmembrane region" description="Helical" evidence="2">
    <location>
        <begin position="111"/>
        <end position="129"/>
    </location>
</feature>
<sequence length="636" mass="70909">MAKRLFVYLKMGLSMLADAALINVAVYLALYLRFNTPHIPSRFILSYWHISGWFTLITIALLWITRIYHRMWRYAGARDAQVLIFSLLGSTIVLGGLLFLTHTAYYSRAVYLLYGILAVALVGGWRFLLRSFYDFNWSTHPPRALDRVLIVGAGKAGQLVAQELARHPEVGMAIGFLDDDVQKVGMRIASLKVLGTTPEIRTVVRDHRVDQVLLAMPSASGRVIRPLVEQCRDMGIKVRTLPGINQMIGGQVSVHQIRDVQIEDLLQREPAVINLGQIAGYLTGRVVLVTGAGGTIGAELARQVAPFAPQALLLLGVDETSIFEVSLEMRQRFPEMPTVPLVADLRDGERLARIFEKYRPQVVFHAAAHKHVPMMEFQPDEVIDNNVAATWRLVDLCHRSDVQTFVFISSDKAVNPTSVYGASKRVGEILVGIYASQSHTRFVTVRFGNVLGSRGSVVPIFQQQIAQGGPVTVTHPDMVRYFMTVNEACQLVIQAGAMGQGGETFVLDMGEPIRILDLATNLIRLSGLKPGVDIDIVFTGVRPGEKLFEELLINGDKVQETQHERIFIHNEPLGNRRELLRLIEELIRAASKETPQGIKALLQEIVPEYNWDDNAGRLGRRPMPHIDHEGFRIGKG</sequence>
<feature type="transmembrane region" description="Helical" evidence="2">
    <location>
        <begin position="12"/>
        <end position="34"/>
    </location>
</feature>
<dbReference type="PANTHER" id="PTHR43318:SF1">
    <property type="entry name" value="POLYSACCHARIDE BIOSYNTHESIS PROTEIN EPSC-RELATED"/>
    <property type="match status" value="1"/>
</dbReference>
<evidence type="ECO:0000313" key="5">
    <source>
        <dbReference type="Proteomes" id="UP000533476"/>
    </source>
</evidence>
<keyword evidence="5" id="KW-1185">Reference proteome</keyword>
<keyword evidence="2" id="KW-1133">Transmembrane helix</keyword>
<organism evidence="4 5">
    <name type="scientific">Sulfobacillus harzensis</name>
    <dbReference type="NCBI Taxonomy" id="2729629"/>
    <lineage>
        <taxon>Bacteria</taxon>
        <taxon>Bacillati</taxon>
        <taxon>Bacillota</taxon>
        <taxon>Clostridia</taxon>
        <taxon>Eubacteriales</taxon>
        <taxon>Clostridiales Family XVII. Incertae Sedis</taxon>
        <taxon>Sulfobacillus</taxon>
    </lineage>
</organism>
<evidence type="ECO:0000256" key="2">
    <source>
        <dbReference type="SAM" id="Phobius"/>
    </source>
</evidence>
<feature type="domain" description="Polysaccharide biosynthesis protein CapD-like" evidence="3">
    <location>
        <begin position="287"/>
        <end position="569"/>
    </location>
</feature>
<dbReference type="AlphaFoldDB" id="A0A7Y0L508"/>
<feature type="transmembrane region" description="Helical" evidence="2">
    <location>
        <begin position="46"/>
        <end position="68"/>
    </location>
</feature>
<dbReference type="PANTHER" id="PTHR43318">
    <property type="entry name" value="UDP-N-ACETYLGLUCOSAMINE 4,6-DEHYDRATASE"/>
    <property type="match status" value="1"/>
</dbReference>
<keyword evidence="2" id="KW-0812">Transmembrane</keyword>
<accession>A0A7Y0L508</accession>
<keyword evidence="2" id="KW-0472">Membrane</keyword>
<reference evidence="4 5" key="1">
    <citation type="submission" date="2020-04" db="EMBL/GenBank/DDBJ databases">
        <authorList>
            <person name="Zhang R."/>
            <person name="Schippers A."/>
        </authorList>
    </citation>
    <scope>NUCLEOTIDE SEQUENCE [LARGE SCALE GENOMIC DNA]</scope>
    <source>
        <strain evidence="4 5">DSM 109850</strain>
    </source>
</reference>
<evidence type="ECO:0000313" key="4">
    <source>
        <dbReference type="EMBL" id="NMP22545.1"/>
    </source>
</evidence>
<dbReference type="Pfam" id="PF02719">
    <property type="entry name" value="Polysacc_synt_2"/>
    <property type="match status" value="1"/>
</dbReference>
<gene>
    <name evidence="4" type="ORF">HIJ39_09295</name>
</gene>